<sequence length="61" mass="6908">MALAHSGFSAGRRMYPVFNFRRSPKQWAGNPAMASSWENRQRISCGAKPYKPEIDPNPLDL</sequence>
<evidence type="ECO:0000313" key="2">
    <source>
        <dbReference type="Proteomes" id="UP001161388"/>
    </source>
</evidence>
<gene>
    <name evidence="1" type="ORF">GCM10007927_25950</name>
</gene>
<protein>
    <submittedName>
        <fullName evidence="1">Uncharacterized protein</fullName>
    </submittedName>
</protein>
<keyword evidence="2" id="KW-1185">Reference proteome</keyword>
<name>A0ABQ5VL85_9RHOB</name>
<accession>A0ABQ5VL85</accession>
<comment type="caution">
    <text evidence="1">The sequence shown here is derived from an EMBL/GenBank/DDBJ whole genome shotgun (WGS) entry which is preliminary data.</text>
</comment>
<dbReference type="Proteomes" id="UP001161388">
    <property type="component" value="Unassembled WGS sequence"/>
</dbReference>
<evidence type="ECO:0000313" key="1">
    <source>
        <dbReference type="EMBL" id="GLQ27792.1"/>
    </source>
</evidence>
<proteinExistence type="predicted"/>
<dbReference type="EMBL" id="BSNL01000001">
    <property type="protein sequence ID" value="GLQ27792.1"/>
    <property type="molecule type" value="Genomic_DNA"/>
</dbReference>
<reference evidence="1" key="1">
    <citation type="journal article" date="2014" name="Int. J. Syst. Evol. Microbiol.">
        <title>Complete genome of a new Firmicutes species belonging to the dominant human colonic microbiota ('Ruminococcus bicirculans') reveals two chromosomes and a selective capacity to utilize plant glucans.</title>
        <authorList>
            <consortium name="NISC Comparative Sequencing Program"/>
            <person name="Wegmann U."/>
            <person name="Louis P."/>
            <person name="Goesmann A."/>
            <person name="Henrissat B."/>
            <person name="Duncan S.H."/>
            <person name="Flint H.J."/>
        </authorList>
    </citation>
    <scope>NUCLEOTIDE SEQUENCE</scope>
    <source>
        <strain evidence="1">NBRC 109915</strain>
    </source>
</reference>
<organism evidence="1 2">
    <name type="scientific">Sulfitobacter pacificus</name>
    <dbReference type="NCBI Taxonomy" id="1499314"/>
    <lineage>
        <taxon>Bacteria</taxon>
        <taxon>Pseudomonadati</taxon>
        <taxon>Pseudomonadota</taxon>
        <taxon>Alphaproteobacteria</taxon>
        <taxon>Rhodobacterales</taxon>
        <taxon>Roseobacteraceae</taxon>
        <taxon>Sulfitobacter</taxon>
    </lineage>
</organism>
<reference evidence="1" key="2">
    <citation type="submission" date="2023-01" db="EMBL/GenBank/DDBJ databases">
        <title>Draft genome sequence of Sulfitobacter pacificus strain NBRC 109915.</title>
        <authorList>
            <person name="Sun Q."/>
            <person name="Mori K."/>
        </authorList>
    </citation>
    <scope>NUCLEOTIDE SEQUENCE</scope>
    <source>
        <strain evidence="1">NBRC 109915</strain>
    </source>
</reference>